<dbReference type="InterPro" id="IPR052731">
    <property type="entry name" value="B_subtilis_Trans_State_Reg"/>
</dbReference>
<dbReference type="PANTHER" id="PTHR36432:SF4">
    <property type="entry name" value="TRANSITION STATE REGULATOR ABH-RELATED"/>
    <property type="match status" value="1"/>
</dbReference>
<evidence type="ECO:0000259" key="2">
    <source>
        <dbReference type="PROSITE" id="PS51740"/>
    </source>
</evidence>
<dbReference type="EMBL" id="LCYI01000062">
    <property type="protein sequence ID" value="KLA22336.1"/>
    <property type="molecule type" value="Genomic_DNA"/>
</dbReference>
<dbReference type="Proteomes" id="UP000035214">
    <property type="component" value="Unassembled WGS sequence"/>
</dbReference>
<dbReference type="GO" id="GO:0003677">
    <property type="term" value="F:DNA binding"/>
    <property type="evidence" value="ECO:0007669"/>
    <property type="project" value="UniProtKB-UniRule"/>
</dbReference>
<dbReference type="PATRIC" id="fig|1396.428.peg.2644"/>
<evidence type="ECO:0000313" key="4">
    <source>
        <dbReference type="Proteomes" id="UP000035214"/>
    </source>
</evidence>
<name>A0A0G8EDQ5_BACCE</name>
<dbReference type="SMART" id="SM00966">
    <property type="entry name" value="SpoVT_AbrB"/>
    <property type="match status" value="1"/>
</dbReference>
<sequence length="92" mass="10211">MKSTGVTRKVDELGRIVLPKELRTTLGIAEKDPVEIFVEDEKIILQKYKSYNACAITGDISEKNISLANGQIVLSPEGAELLIKEIQQQLVK</sequence>
<dbReference type="RefSeq" id="WP_046956913.1">
    <property type="nucleotide sequence ID" value="NZ_LCYI01000062.1"/>
</dbReference>
<protein>
    <recommendedName>
        <fullName evidence="2">SpoVT-AbrB domain-containing protein</fullName>
    </recommendedName>
</protein>
<comment type="caution">
    <text evidence="3">The sequence shown here is derived from an EMBL/GenBank/DDBJ whole genome shotgun (WGS) entry which is preliminary data.</text>
</comment>
<dbReference type="InterPro" id="IPR037914">
    <property type="entry name" value="SpoVT-AbrB_sf"/>
</dbReference>
<dbReference type="SUPFAM" id="SSF89447">
    <property type="entry name" value="AbrB/MazE/MraZ-like"/>
    <property type="match status" value="1"/>
</dbReference>
<proteinExistence type="predicted"/>
<dbReference type="Gene3D" id="2.10.260.10">
    <property type="match status" value="1"/>
</dbReference>
<dbReference type="AlphaFoldDB" id="A0A0G8EDQ5"/>
<dbReference type="NCBIfam" id="TIGR01439">
    <property type="entry name" value="lp_hng_hel_AbrB"/>
    <property type="match status" value="1"/>
</dbReference>
<dbReference type="Pfam" id="PF18277">
    <property type="entry name" value="AbrB_C"/>
    <property type="match status" value="1"/>
</dbReference>
<keyword evidence="1" id="KW-0238">DNA-binding</keyword>
<dbReference type="PROSITE" id="PS51740">
    <property type="entry name" value="SPOVT_ABRB"/>
    <property type="match status" value="1"/>
</dbReference>
<accession>A0A0G8EDQ5</accession>
<dbReference type="PANTHER" id="PTHR36432">
    <property type="match status" value="1"/>
</dbReference>
<dbReference type="InterPro" id="IPR007159">
    <property type="entry name" value="SpoVT-AbrB_dom"/>
</dbReference>
<organism evidence="3 4">
    <name type="scientific">Bacillus cereus</name>
    <dbReference type="NCBI Taxonomy" id="1396"/>
    <lineage>
        <taxon>Bacteria</taxon>
        <taxon>Bacillati</taxon>
        <taxon>Bacillota</taxon>
        <taxon>Bacilli</taxon>
        <taxon>Bacillales</taxon>
        <taxon>Bacillaceae</taxon>
        <taxon>Bacillus</taxon>
        <taxon>Bacillus cereus group</taxon>
    </lineage>
</organism>
<evidence type="ECO:0000313" key="3">
    <source>
        <dbReference type="EMBL" id="KLA22336.1"/>
    </source>
</evidence>
<dbReference type="Pfam" id="PF04014">
    <property type="entry name" value="MazE_antitoxin"/>
    <property type="match status" value="1"/>
</dbReference>
<reference evidence="3 4" key="1">
    <citation type="submission" date="2015-04" db="EMBL/GenBank/DDBJ databases">
        <title>Draft Genome Sequences of Eight Spore-Forming Food Isolates of Bacillus cereus Genome sequencing.</title>
        <authorList>
            <person name="Krawcyk A.O."/>
            <person name="de Jong A."/>
            <person name="Eijlander R.T."/>
            <person name="Berendsen E.M."/>
            <person name="Holsappel S."/>
            <person name="Wells-Bennik M."/>
            <person name="Kuipers O.P."/>
        </authorList>
    </citation>
    <scope>NUCLEOTIDE SEQUENCE [LARGE SCALE GENOMIC DNA]</scope>
    <source>
        <strain evidence="3 4">B4077</strain>
    </source>
</reference>
<feature type="domain" description="SpoVT-AbrB" evidence="2">
    <location>
        <begin position="5"/>
        <end position="50"/>
    </location>
</feature>
<gene>
    <name evidence="3" type="ORF">B4077_3282</name>
</gene>
<evidence type="ECO:0000256" key="1">
    <source>
        <dbReference type="PROSITE-ProRule" id="PRU01076"/>
    </source>
</evidence>
<dbReference type="InterPro" id="IPR040678">
    <property type="entry name" value="AbrB_C"/>
</dbReference>